<organism evidence="2 3">
    <name type="scientific">Adineta ricciae</name>
    <name type="common">Rotifer</name>
    <dbReference type="NCBI Taxonomy" id="249248"/>
    <lineage>
        <taxon>Eukaryota</taxon>
        <taxon>Metazoa</taxon>
        <taxon>Spiralia</taxon>
        <taxon>Gnathifera</taxon>
        <taxon>Rotifera</taxon>
        <taxon>Eurotatoria</taxon>
        <taxon>Bdelloidea</taxon>
        <taxon>Adinetida</taxon>
        <taxon>Adinetidae</taxon>
        <taxon>Adineta</taxon>
    </lineage>
</organism>
<evidence type="ECO:0000313" key="2">
    <source>
        <dbReference type="EMBL" id="CAF0994333.1"/>
    </source>
</evidence>
<proteinExistence type="predicted"/>
<feature type="region of interest" description="Disordered" evidence="1">
    <location>
        <begin position="1"/>
        <end position="155"/>
    </location>
</feature>
<reference evidence="2" key="1">
    <citation type="submission" date="2021-02" db="EMBL/GenBank/DDBJ databases">
        <authorList>
            <person name="Nowell W R."/>
        </authorList>
    </citation>
    <scope>NUCLEOTIDE SEQUENCE</scope>
</reference>
<dbReference type="GO" id="GO:0043065">
    <property type="term" value="P:positive regulation of apoptotic process"/>
    <property type="evidence" value="ECO:0007669"/>
    <property type="project" value="TreeGrafter"/>
</dbReference>
<dbReference type="PANTHER" id="PTHR47522">
    <property type="entry name" value="SALVADOR FAMILY WW DOMAIN-CONTAINING PROTEIN 1"/>
    <property type="match status" value="1"/>
</dbReference>
<sequence length="609" mass="67817">MSKKRQVTFQNSTAGKFIPRDEPSTASVFRPGVNNTRFNSKMAELLASASTSNNENELAQSHVKTSADDPILSPPTETSLPDSSRDQSKLIQRRVATMLESLRGRGASGESASPLKTPASNVELKPQPITFGQLRQATAAATSSHPPSQVTPSTDAVDDISASKVLLSHSLNRQPHHPNVLVPSQADFQADLSSSPINRTRITYSSSREQLLEHHNVVPRINDTDGNKPEAEQRKSSLTVDEILASYYAKLRIPTTTESHMSSLTTTSSPPSYSSNNSNLHLQPTTLGWTPSPPPPLPPMPSLVFTEQNRNRPPPPSYSSAVAPSHQPPSSTNNLAQHLFRLPTPFIPRDHVYSVPQITQHLLPTAAPVRPPLPQYEAATITNVERSHSALSSKNQPNLLPANPPQAGFDPEFSRLLYGKEGGRSRRQRQKRKAFSDPVKKSVEEASQTAEKARRRLTTNLNRTYTVKEEEETSSDSCEIDKHDQKQFLQKHLSPQSDKRELTRTPIVPPNPILSRRIPSFLKTYCQEPLSPYDIPPQWHLCSLYELQTYERMMTKLYKDENLSRVKSYETYRALLASVLAMKTSSNQSKKHSVERHNYDSDNITTTAL</sequence>
<dbReference type="AlphaFoldDB" id="A0A814GAJ4"/>
<comment type="caution">
    <text evidence="2">The sequence shown here is derived from an EMBL/GenBank/DDBJ whole genome shotgun (WGS) entry which is preliminary data.</text>
</comment>
<feature type="compositionally biased region" description="Low complexity" evidence="1">
    <location>
        <begin position="395"/>
        <end position="407"/>
    </location>
</feature>
<name>A0A814GAJ4_ADIRI</name>
<dbReference type="GO" id="GO:0005829">
    <property type="term" value="C:cytosol"/>
    <property type="evidence" value="ECO:0007669"/>
    <property type="project" value="TreeGrafter"/>
</dbReference>
<keyword evidence="3" id="KW-1185">Reference proteome</keyword>
<dbReference type="InterPro" id="IPR030030">
    <property type="entry name" value="Sav"/>
</dbReference>
<feature type="compositionally biased region" description="Basic and acidic residues" evidence="1">
    <location>
        <begin position="434"/>
        <end position="444"/>
    </location>
</feature>
<feature type="region of interest" description="Disordered" evidence="1">
    <location>
        <begin position="258"/>
        <end position="334"/>
    </location>
</feature>
<feature type="compositionally biased region" description="Polar residues" evidence="1">
    <location>
        <begin position="385"/>
        <end position="394"/>
    </location>
</feature>
<dbReference type="EMBL" id="CAJNOR010000734">
    <property type="protein sequence ID" value="CAF0994333.1"/>
    <property type="molecule type" value="Genomic_DNA"/>
</dbReference>
<accession>A0A814GAJ4</accession>
<feature type="compositionally biased region" description="Polar residues" evidence="1">
    <location>
        <begin position="48"/>
        <end position="64"/>
    </location>
</feature>
<feature type="compositionally biased region" description="Pro residues" evidence="1">
    <location>
        <begin position="291"/>
        <end position="301"/>
    </location>
</feature>
<dbReference type="GO" id="GO:0008285">
    <property type="term" value="P:negative regulation of cell population proliferation"/>
    <property type="evidence" value="ECO:0007669"/>
    <property type="project" value="TreeGrafter"/>
</dbReference>
<feature type="compositionally biased region" description="Low complexity" evidence="1">
    <location>
        <begin position="258"/>
        <end position="279"/>
    </location>
</feature>
<feature type="compositionally biased region" description="Polar residues" evidence="1">
    <location>
        <begin position="280"/>
        <end position="289"/>
    </location>
</feature>
<evidence type="ECO:0000256" key="1">
    <source>
        <dbReference type="SAM" id="MobiDB-lite"/>
    </source>
</evidence>
<gene>
    <name evidence="2" type="ORF">XAT740_LOCUS12865</name>
</gene>
<feature type="region of interest" description="Disordered" evidence="1">
    <location>
        <begin position="586"/>
        <end position="609"/>
    </location>
</feature>
<feature type="compositionally biased region" description="Polar residues" evidence="1">
    <location>
        <begin position="145"/>
        <end position="154"/>
    </location>
</feature>
<feature type="region of interest" description="Disordered" evidence="1">
    <location>
        <begin position="385"/>
        <end position="510"/>
    </location>
</feature>
<evidence type="ECO:0000313" key="3">
    <source>
        <dbReference type="Proteomes" id="UP000663828"/>
    </source>
</evidence>
<dbReference type="GO" id="GO:0006915">
    <property type="term" value="P:apoptotic process"/>
    <property type="evidence" value="ECO:0007669"/>
    <property type="project" value="InterPro"/>
</dbReference>
<dbReference type="GO" id="GO:0060090">
    <property type="term" value="F:molecular adaptor activity"/>
    <property type="evidence" value="ECO:0007669"/>
    <property type="project" value="InterPro"/>
</dbReference>
<dbReference type="Proteomes" id="UP000663828">
    <property type="component" value="Unassembled WGS sequence"/>
</dbReference>
<dbReference type="GO" id="GO:0035329">
    <property type="term" value="P:hippo signaling"/>
    <property type="evidence" value="ECO:0007669"/>
    <property type="project" value="InterPro"/>
</dbReference>
<dbReference type="PANTHER" id="PTHR47522:SF2">
    <property type="entry name" value="PROTEIN SALVADOR HOMOLOG 1"/>
    <property type="match status" value="1"/>
</dbReference>
<protein>
    <submittedName>
        <fullName evidence="2">Uncharacterized protein</fullName>
    </submittedName>
</protein>